<keyword evidence="2" id="KW-1185">Reference proteome</keyword>
<gene>
    <name evidence="1" type="ORF">MLD38_001124</name>
</gene>
<reference evidence="2" key="1">
    <citation type="journal article" date="2023" name="Front. Plant Sci.">
        <title>Chromosomal-level genome assembly of Melastoma candidum provides insights into trichome evolution.</title>
        <authorList>
            <person name="Zhong Y."/>
            <person name="Wu W."/>
            <person name="Sun C."/>
            <person name="Zou P."/>
            <person name="Liu Y."/>
            <person name="Dai S."/>
            <person name="Zhou R."/>
        </authorList>
    </citation>
    <scope>NUCLEOTIDE SEQUENCE [LARGE SCALE GENOMIC DNA]</scope>
</reference>
<name>A0ACB9SCC0_9MYRT</name>
<organism evidence="1 2">
    <name type="scientific">Melastoma candidum</name>
    <dbReference type="NCBI Taxonomy" id="119954"/>
    <lineage>
        <taxon>Eukaryota</taxon>
        <taxon>Viridiplantae</taxon>
        <taxon>Streptophyta</taxon>
        <taxon>Embryophyta</taxon>
        <taxon>Tracheophyta</taxon>
        <taxon>Spermatophyta</taxon>
        <taxon>Magnoliopsida</taxon>
        <taxon>eudicotyledons</taxon>
        <taxon>Gunneridae</taxon>
        <taxon>Pentapetalae</taxon>
        <taxon>rosids</taxon>
        <taxon>malvids</taxon>
        <taxon>Myrtales</taxon>
        <taxon>Melastomataceae</taxon>
        <taxon>Melastomatoideae</taxon>
        <taxon>Melastomateae</taxon>
        <taxon>Melastoma</taxon>
    </lineage>
</organism>
<dbReference type="EMBL" id="CM042880">
    <property type="protein sequence ID" value="KAI4388829.1"/>
    <property type="molecule type" value="Genomic_DNA"/>
</dbReference>
<protein>
    <submittedName>
        <fullName evidence="1">Uncharacterized protein</fullName>
    </submittedName>
</protein>
<evidence type="ECO:0000313" key="2">
    <source>
        <dbReference type="Proteomes" id="UP001057402"/>
    </source>
</evidence>
<proteinExistence type="predicted"/>
<accession>A0ACB9SCC0</accession>
<sequence>MTHGVSEGKRWGPQHVALAPDDVRRRRSSALTRPHLSAQAHPQPTASAFFMRGGVLPSDHLRPASVFSAFALSLAGGTEPSSDCVREKE</sequence>
<comment type="caution">
    <text evidence="1">The sequence shown here is derived from an EMBL/GenBank/DDBJ whole genome shotgun (WGS) entry which is preliminary data.</text>
</comment>
<dbReference type="Proteomes" id="UP001057402">
    <property type="component" value="Chromosome 1"/>
</dbReference>
<evidence type="ECO:0000313" key="1">
    <source>
        <dbReference type="EMBL" id="KAI4388829.1"/>
    </source>
</evidence>